<reference evidence="2 3" key="1">
    <citation type="journal article" date="2018" name="Front. Plant Sci.">
        <title>Red Clover (Trifolium pratense) and Zigzag Clover (T. medium) - A Picture of Genomic Similarities and Differences.</title>
        <authorList>
            <person name="Dluhosova J."/>
            <person name="Istvanek J."/>
            <person name="Nedelnik J."/>
            <person name="Repkova J."/>
        </authorList>
    </citation>
    <scope>NUCLEOTIDE SEQUENCE [LARGE SCALE GENOMIC DNA]</scope>
    <source>
        <strain evidence="3">cv. 10/8</strain>
        <tissue evidence="2">Leaf</tissue>
    </source>
</reference>
<name>A0A392NEQ6_9FABA</name>
<protein>
    <submittedName>
        <fullName evidence="2">Uncharacterized protein</fullName>
    </submittedName>
</protein>
<sequence>TVIQTLNFVLAEAVKDSESSIPLPTESESSIPLPTESETSIPFPLESESLTAAET</sequence>
<feature type="compositionally biased region" description="Polar residues" evidence="1">
    <location>
        <begin position="19"/>
        <end position="40"/>
    </location>
</feature>
<feature type="region of interest" description="Disordered" evidence="1">
    <location>
        <begin position="17"/>
        <end position="55"/>
    </location>
</feature>
<feature type="non-terminal residue" evidence="2">
    <location>
        <position position="1"/>
    </location>
</feature>
<comment type="caution">
    <text evidence="2">The sequence shown here is derived from an EMBL/GenBank/DDBJ whole genome shotgun (WGS) entry which is preliminary data.</text>
</comment>
<evidence type="ECO:0000313" key="2">
    <source>
        <dbReference type="EMBL" id="MCH97823.1"/>
    </source>
</evidence>
<organism evidence="2 3">
    <name type="scientific">Trifolium medium</name>
    <dbReference type="NCBI Taxonomy" id="97028"/>
    <lineage>
        <taxon>Eukaryota</taxon>
        <taxon>Viridiplantae</taxon>
        <taxon>Streptophyta</taxon>
        <taxon>Embryophyta</taxon>
        <taxon>Tracheophyta</taxon>
        <taxon>Spermatophyta</taxon>
        <taxon>Magnoliopsida</taxon>
        <taxon>eudicotyledons</taxon>
        <taxon>Gunneridae</taxon>
        <taxon>Pentapetalae</taxon>
        <taxon>rosids</taxon>
        <taxon>fabids</taxon>
        <taxon>Fabales</taxon>
        <taxon>Fabaceae</taxon>
        <taxon>Papilionoideae</taxon>
        <taxon>50 kb inversion clade</taxon>
        <taxon>NPAAA clade</taxon>
        <taxon>Hologalegina</taxon>
        <taxon>IRL clade</taxon>
        <taxon>Trifolieae</taxon>
        <taxon>Trifolium</taxon>
    </lineage>
</organism>
<evidence type="ECO:0000313" key="3">
    <source>
        <dbReference type="Proteomes" id="UP000265520"/>
    </source>
</evidence>
<dbReference type="EMBL" id="LXQA010036010">
    <property type="protein sequence ID" value="MCH97823.1"/>
    <property type="molecule type" value="Genomic_DNA"/>
</dbReference>
<gene>
    <name evidence="2" type="ORF">A2U01_0018819</name>
</gene>
<accession>A0A392NEQ6</accession>
<keyword evidence="3" id="KW-1185">Reference proteome</keyword>
<dbReference type="AlphaFoldDB" id="A0A392NEQ6"/>
<proteinExistence type="predicted"/>
<dbReference type="Proteomes" id="UP000265520">
    <property type="component" value="Unassembled WGS sequence"/>
</dbReference>
<evidence type="ECO:0000256" key="1">
    <source>
        <dbReference type="SAM" id="MobiDB-lite"/>
    </source>
</evidence>